<keyword evidence="10" id="KW-1278">Translocase</keyword>
<comment type="subcellular location">
    <subcellularLocation>
        <location evidence="2 16">Plastid</location>
        <location evidence="2 16">Chloroplast thylakoid membrane</location>
        <topology evidence="2 16">Multi-pass membrane protein</topology>
    </subcellularLocation>
</comment>
<feature type="transmembrane region" description="Helical" evidence="16">
    <location>
        <begin position="432"/>
        <end position="451"/>
    </location>
</feature>
<dbReference type="InterPro" id="IPR001516">
    <property type="entry name" value="Proton_antipo_N"/>
</dbReference>
<comment type="similarity">
    <text evidence="3 16">Belongs to the complex I subunit 5 family.</text>
</comment>
<gene>
    <name evidence="16 20" type="primary">ndhF</name>
</gene>
<dbReference type="InterPro" id="IPR002128">
    <property type="entry name" value="NADH_UbQ_OxRdtase_chlpt_su5_C"/>
</dbReference>
<dbReference type="PANTHER" id="PTHR42829">
    <property type="entry name" value="NADH-UBIQUINONE OXIDOREDUCTASE CHAIN 5"/>
    <property type="match status" value="1"/>
</dbReference>
<evidence type="ECO:0000313" key="20">
    <source>
        <dbReference type="EMBL" id="QCW59213.1"/>
    </source>
</evidence>
<evidence type="ECO:0000256" key="10">
    <source>
        <dbReference type="ARBA" id="ARBA00022967"/>
    </source>
</evidence>
<dbReference type="PRINTS" id="PR01435">
    <property type="entry name" value="NPOXDRDTASE5"/>
</dbReference>
<keyword evidence="11 16" id="KW-1133">Transmembrane helix</keyword>
<dbReference type="EC" id="7.1.1.-" evidence="16"/>
<comment type="subunit">
    <text evidence="4 16">NDH is composed of at least 16 different subunits, 5 of which are encoded in the nucleus.</text>
</comment>
<protein>
    <recommendedName>
        <fullName evidence="5 16">NAD(P)H-quinone oxidoreductase subunit 5, chloroplastic</fullName>
        <ecNumber evidence="16">7.1.1.-</ecNumber>
    </recommendedName>
    <alternativeName>
        <fullName evidence="16">NADH-plastoquinone oxidoreductase subunit 5</fullName>
    </alternativeName>
</protein>
<feature type="transmembrane region" description="Helical" evidence="16">
    <location>
        <begin position="147"/>
        <end position="167"/>
    </location>
</feature>
<dbReference type="GO" id="GO:0015990">
    <property type="term" value="P:electron transport coupled proton transport"/>
    <property type="evidence" value="ECO:0007669"/>
    <property type="project" value="TreeGrafter"/>
</dbReference>
<keyword evidence="9 16" id="KW-0618">Plastoquinone</keyword>
<feature type="transmembrane region" description="Helical" evidence="16">
    <location>
        <begin position="6"/>
        <end position="27"/>
    </location>
</feature>
<evidence type="ECO:0000256" key="9">
    <source>
        <dbReference type="ARBA" id="ARBA00022957"/>
    </source>
</evidence>
<reference evidence="20" key="1">
    <citation type="submission" date="2018-03" db="EMBL/GenBank/DDBJ databases">
        <title>Exploring the plastid DNA sequence disparity of liverworts.</title>
        <authorList>
            <person name="Yu Y."/>
            <person name="Liu H."/>
            <person name="Yang J."/>
            <person name="Ma W."/>
            <person name="Pressel S."/>
            <person name="Wu Y."/>
            <person name="Schneider H."/>
        </authorList>
    </citation>
    <scope>NUCLEOTIDE SEQUENCE</scope>
</reference>
<geneLocation type="chloroplast" evidence="20"/>
<dbReference type="InterPro" id="IPR003945">
    <property type="entry name" value="NU5C-like"/>
</dbReference>
<dbReference type="InterPro" id="IPR018393">
    <property type="entry name" value="NADHpl_OxRdtase_5_subgr"/>
</dbReference>
<dbReference type="Pfam" id="PF00662">
    <property type="entry name" value="Proton_antipo_N"/>
    <property type="match status" value="1"/>
</dbReference>
<evidence type="ECO:0000256" key="4">
    <source>
        <dbReference type="ARBA" id="ARBA00011199"/>
    </source>
</evidence>
<dbReference type="InterPro" id="IPR001750">
    <property type="entry name" value="ND/Mrp_TM"/>
</dbReference>
<keyword evidence="8 16" id="KW-0521">NADP</keyword>
<keyword evidence="16 20" id="KW-0934">Plastid</keyword>
<dbReference type="GO" id="GO:0042773">
    <property type="term" value="P:ATP synthesis coupled electron transport"/>
    <property type="evidence" value="ECO:0007669"/>
    <property type="project" value="InterPro"/>
</dbReference>
<evidence type="ECO:0000256" key="11">
    <source>
        <dbReference type="ARBA" id="ARBA00022989"/>
    </source>
</evidence>
<feature type="transmembrane region" description="Helical" evidence="16">
    <location>
        <begin position="287"/>
        <end position="309"/>
    </location>
</feature>
<evidence type="ECO:0000256" key="12">
    <source>
        <dbReference type="ARBA" id="ARBA00023027"/>
    </source>
</evidence>
<dbReference type="GO" id="GO:0008137">
    <property type="term" value="F:NADH dehydrogenase (ubiquinone) activity"/>
    <property type="evidence" value="ECO:0007669"/>
    <property type="project" value="InterPro"/>
</dbReference>
<feature type="transmembrane region" description="Helical" evidence="16">
    <location>
        <begin position="85"/>
        <end position="109"/>
    </location>
</feature>
<dbReference type="Pfam" id="PF01010">
    <property type="entry name" value="Proton_antipo_C"/>
    <property type="match status" value="1"/>
</dbReference>
<evidence type="ECO:0000259" key="18">
    <source>
        <dbReference type="Pfam" id="PF00662"/>
    </source>
</evidence>
<feature type="transmembrane region" description="Helical" evidence="16">
    <location>
        <begin position="393"/>
        <end position="412"/>
    </location>
</feature>
<comment type="function">
    <text evidence="1 16">NDH shuttles electrons from NAD(P)H:plastoquinone, via FMN and iron-sulfur (Fe-S) centers, to quinones in the photosynthetic chain and possibly in a chloroplast respiratory chain. The immediate electron acceptor for the enzyme in this species is believed to be plastoquinone. Couples the redox reaction to proton translocation, and thus conserves the redox energy in a proton gradient.</text>
</comment>
<feature type="domain" description="NADH:ubiquinone/plastoquinone oxidoreductase chloroplast chain 5 C-terminal" evidence="19">
    <location>
        <begin position="488"/>
        <end position="652"/>
    </location>
</feature>
<dbReference type="PANTHER" id="PTHR42829:SF2">
    <property type="entry name" value="NADH-UBIQUINONE OXIDOREDUCTASE CHAIN 5"/>
    <property type="match status" value="1"/>
</dbReference>
<evidence type="ECO:0000256" key="14">
    <source>
        <dbReference type="ARBA" id="ARBA00047726"/>
    </source>
</evidence>
<keyword evidence="6 16" id="KW-0812">Transmembrane</keyword>
<feature type="transmembrane region" description="Helical" evidence="16">
    <location>
        <begin position="121"/>
        <end position="141"/>
    </location>
</feature>
<evidence type="ECO:0000256" key="16">
    <source>
        <dbReference type="RuleBase" id="RU364062"/>
    </source>
</evidence>
<proteinExistence type="inferred from homology"/>
<keyword evidence="12 16" id="KW-0520">NAD</keyword>
<evidence type="ECO:0000256" key="2">
    <source>
        <dbReference type="ARBA" id="ARBA00004454"/>
    </source>
</evidence>
<dbReference type="NCBIfam" id="NF005141">
    <property type="entry name" value="PRK06590.1"/>
    <property type="match status" value="1"/>
</dbReference>
<sequence length="703" mass="79064">MEILFQNFWLVPLLPFLSAVSLGLVLFFSPNSIKNSRRICSLTSIFSLIIAMFLSFHVFWQQITGSPIHQFFWSWVANKNVVLEIGYLIDPLTSIMLILVTTVGAIVMIYSDSYMLHDQGYIRFFCYLSLFTASMLGLVLSPNLIQIYIFWELVGMCSYLLIGFWFTRPSAANACQKAFVTNRIGDFGLLLGILGFYWITGSFEFQDLSEKFYKLLSHNEINTLFANICAILLFMGPIAKSAQFPLHIWLPDAMEGPTPISALIHAATMVAAGIFLVARMFPLFEMLPLVMGVISWIGAITALLGACIAITQKDLKKGLAYSTMSQLGYMILAPGIGSYKAGLFHLITHAYSKALLFLGSGSVIHSLEPIVGYHPNKSQNMNFMGGLKKHMPITALTFLFGTLSLSGIPPFACFWSKDEILINSWSHLPLLGYIAFSTAGLTAFYMFRIYFLTFEGNFRGHLLGSIDKSYSSISIWGSSVIPDRIGQNEVRTFPLSNEVTTKNLLYPKESDNTMLFSLIVLAIPTFFIGLIGEIFWEKQMNSDSLSNWLHLSINSLSNIHSEEYREFLQNAIPSIIVACIGIAIAFVSYGPQSYTAEGTSKTKNFQFLHPIPKSFFVSVYNWSYYRGYIDESYNFLFIRGLRFFAKYLSLMDQWLIDGIVNGVGILSFFGGEGLKYTEGGRVSSYLFFLVSCMFLSFLYSYII</sequence>
<dbReference type="Gene3D" id="1.20.5.2700">
    <property type="match status" value="1"/>
</dbReference>
<dbReference type="Pfam" id="PF00361">
    <property type="entry name" value="Proton_antipo_M"/>
    <property type="match status" value="1"/>
</dbReference>
<dbReference type="GO" id="GO:0048038">
    <property type="term" value="F:quinone binding"/>
    <property type="evidence" value="ECO:0007669"/>
    <property type="project" value="UniProtKB-KW"/>
</dbReference>
<comment type="catalytic activity">
    <reaction evidence="15 16">
        <text>a plastoquinone + NADH + (n+1) H(+)(in) = a plastoquinol + NAD(+) + n H(+)(out)</text>
        <dbReference type="Rhea" id="RHEA:42608"/>
        <dbReference type="Rhea" id="RHEA-COMP:9561"/>
        <dbReference type="Rhea" id="RHEA-COMP:9562"/>
        <dbReference type="ChEBI" id="CHEBI:15378"/>
        <dbReference type="ChEBI" id="CHEBI:17757"/>
        <dbReference type="ChEBI" id="CHEBI:57540"/>
        <dbReference type="ChEBI" id="CHEBI:57945"/>
        <dbReference type="ChEBI" id="CHEBI:62192"/>
    </reaction>
</comment>
<evidence type="ECO:0000256" key="5">
    <source>
        <dbReference type="ARBA" id="ARBA00018648"/>
    </source>
</evidence>
<keyword evidence="16 20" id="KW-0150">Chloroplast</keyword>
<feature type="transmembrane region" description="Helical" evidence="16">
    <location>
        <begin position="179"/>
        <end position="201"/>
    </location>
</feature>
<feature type="domain" description="NADH:quinone oxidoreductase/Mrp antiporter transmembrane" evidence="17">
    <location>
        <begin position="141"/>
        <end position="440"/>
    </location>
</feature>
<evidence type="ECO:0000256" key="13">
    <source>
        <dbReference type="ARBA" id="ARBA00023136"/>
    </source>
</evidence>
<evidence type="ECO:0000256" key="15">
    <source>
        <dbReference type="ARBA" id="ARBA00048026"/>
    </source>
</evidence>
<accession>A0A4Y5P7M3</accession>
<dbReference type="GO" id="GO:0003954">
    <property type="term" value="F:NADH dehydrogenase activity"/>
    <property type="evidence" value="ECO:0007669"/>
    <property type="project" value="TreeGrafter"/>
</dbReference>
<evidence type="ECO:0000256" key="8">
    <source>
        <dbReference type="ARBA" id="ARBA00022857"/>
    </source>
</evidence>
<dbReference type="PRINTS" id="PR01434">
    <property type="entry name" value="NADHDHGNASE5"/>
</dbReference>
<comment type="catalytic activity">
    <reaction evidence="14 16">
        <text>a plastoquinone + NADPH + (n+1) H(+)(in) = a plastoquinol + NADP(+) + n H(+)(out)</text>
        <dbReference type="Rhea" id="RHEA:42612"/>
        <dbReference type="Rhea" id="RHEA-COMP:9561"/>
        <dbReference type="Rhea" id="RHEA-COMP:9562"/>
        <dbReference type="ChEBI" id="CHEBI:15378"/>
        <dbReference type="ChEBI" id="CHEBI:17757"/>
        <dbReference type="ChEBI" id="CHEBI:57783"/>
        <dbReference type="ChEBI" id="CHEBI:58349"/>
        <dbReference type="ChEBI" id="CHEBI:62192"/>
    </reaction>
</comment>
<name>A0A4Y5P7M3_CALFD</name>
<feature type="domain" description="NADH-Ubiquinone oxidoreductase (complex I) chain 5 N-terminal" evidence="18">
    <location>
        <begin position="75"/>
        <end position="125"/>
    </location>
</feature>
<keyword evidence="16" id="KW-0793">Thylakoid</keyword>
<evidence type="ECO:0000256" key="3">
    <source>
        <dbReference type="ARBA" id="ARBA00008200"/>
    </source>
</evidence>
<feature type="transmembrane region" description="Helical" evidence="16">
    <location>
        <begin position="515"/>
        <end position="536"/>
    </location>
</feature>
<evidence type="ECO:0000259" key="17">
    <source>
        <dbReference type="Pfam" id="PF00361"/>
    </source>
</evidence>
<feature type="transmembrane region" description="Helical" evidence="16">
    <location>
        <begin position="39"/>
        <end position="60"/>
    </location>
</feature>
<evidence type="ECO:0000259" key="19">
    <source>
        <dbReference type="Pfam" id="PF01010"/>
    </source>
</evidence>
<feature type="transmembrane region" description="Helical" evidence="16">
    <location>
        <begin position="654"/>
        <end position="670"/>
    </location>
</feature>
<evidence type="ECO:0000256" key="1">
    <source>
        <dbReference type="ARBA" id="ARBA00004059"/>
    </source>
</evidence>
<dbReference type="RefSeq" id="YP_009668438.1">
    <property type="nucleotide sequence ID" value="NC_043787.1"/>
</dbReference>
<keyword evidence="16" id="KW-0813">Transport</keyword>
<dbReference type="NCBIfam" id="TIGR01974">
    <property type="entry name" value="NDH_I_L"/>
    <property type="match status" value="1"/>
</dbReference>
<evidence type="ECO:0000256" key="6">
    <source>
        <dbReference type="ARBA" id="ARBA00022692"/>
    </source>
</evidence>
<evidence type="ECO:0000256" key="7">
    <source>
        <dbReference type="ARBA" id="ARBA00022719"/>
    </source>
</evidence>
<keyword evidence="7 16" id="KW-0874">Quinone</keyword>
<feature type="transmembrane region" description="Helical" evidence="16">
    <location>
        <begin position="221"/>
        <end position="239"/>
    </location>
</feature>
<keyword evidence="13 16" id="KW-0472">Membrane</keyword>
<feature type="transmembrane region" description="Helical" evidence="16">
    <location>
        <begin position="682"/>
        <end position="702"/>
    </location>
</feature>
<dbReference type="GeneID" id="40873976"/>
<feature type="transmembrane region" description="Helical" evidence="16">
    <location>
        <begin position="260"/>
        <end position="281"/>
    </location>
</feature>
<dbReference type="AlphaFoldDB" id="A0A4Y5P7M3"/>
<dbReference type="GO" id="GO:0009535">
    <property type="term" value="C:chloroplast thylakoid membrane"/>
    <property type="evidence" value="ECO:0007669"/>
    <property type="project" value="UniProtKB-SubCell"/>
</dbReference>
<dbReference type="EMBL" id="MH064514">
    <property type="protein sequence ID" value="QCW59213.1"/>
    <property type="molecule type" value="Genomic_DNA"/>
</dbReference>
<feature type="transmembrane region" description="Helical" evidence="16">
    <location>
        <begin position="571"/>
        <end position="591"/>
    </location>
</feature>
<feature type="transmembrane region" description="Helical" evidence="16">
    <location>
        <begin position="329"/>
        <end position="348"/>
    </location>
</feature>
<organism evidence="20">
    <name type="scientific">Calypogeia fissa</name>
    <name type="common">Common pouchwort</name>
    <name type="synonym">Mnium fissum</name>
    <dbReference type="NCBI Taxonomy" id="362796"/>
    <lineage>
        <taxon>Eukaryota</taxon>
        <taxon>Viridiplantae</taxon>
        <taxon>Streptophyta</taxon>
        <taxon>Embryophyta</taxon>
        <taxon>Marchantiophyta</taxon>
        <taxon>Jungermanniopsida</taxon>
        <taxon>Jungermanniidae</taxon>
        <taxon>Jungermanniales</taxon>
        <taxon>Jungermanniineae</taxon>
        <taxon>Calypogeiaceae</taxon>
        <taxon>Calypogeia</taxon>
    </lineage>
</organism>